<organism evidence="1 2">
    <name type="scientific">Enterococcus rivorum</name>
    <dbReference type="NCBI Taxonomy" id="762845"/>
    <lineage>
        <taxon>Bacteria</taxon>
        <taxon>Bacillati</taxon>
        <taxon>Bacillota</taxon>
        <taxon>Bacilli</taxon>
        <taxon>Lactobacillales</taxon>
        <taxon>Enterococcaceae</taxon>
        <taxon>Enterococcus</taxon>
    </lineage>
</organism>
<accession>A0A1E5KVL4</accession>
<reference evidence="1 2" key="1">
    <citation type="submission" date="2016-09" db="EMBL/GenBank/DDBJ databases">
        <authorList>
            <person name="Capua I."/>
            <person name="De Benedictis P."/>
            <person name="Joannis T."/>
            <person name="Lombin L.H."/>
            <person name="Cattoli G."/>
        </authorList>
    </citation>
    <scope>NUCLEOTIDE SEQUENCE [LARGE SCALE GENOMIC DNA]</scope>
    <source>
        <strain evidence="1 2">LMG 25899</strain>
    </source>
</reference>
<dbReference type="OrthoDB" id="2064143at2"/>
<evidence type="ECO:0000313" key="2">
    <source>
        <dbReference type="Proteomes" id="UP000095256"/>
    </source>
</evidence>
<gene>
    <name evidence="1" type="ORF">BCR26_03840</name>
</gene>
<dbReference type="STRING" id="762845.BCR26_03840"/>
<dbReference type="AlphaFoldDB" id="A0A1E5KVL4"/>
<keyword evidence="2" id="KW-1185">Reference proteome</keyword>
<name>A0A1E5KVL4_9ENTE</name>
<comment type="caution">
    <text evidence="1">The sequence shown here is derived from an EMBL/GenBank/DDBJ whole genome shotgun (WGS) entry which is preliminary data.</text>
</comment>
<proteinExistence type="predicted"/>
<protein>
    <submittedName>
        <fullName evidence="1">Uncharacterized protein</fullName>
    </submittedName>
</protein>
<evidence type="ECO:0000313" key="1">
    <source>
        <dbReference type="EMBL" id="OEH81934.1"/>
    </source>
</evidence>
<dbReference type="Proteomes" id="UP000095256">
    <property type="component" value="Unassembled WGS sequence"/>
</dbReference>
<sequence>MKAYQLRQLDRQYEIHMQAWATVMAGQTKKGKPVFRTFEKFFDYKKAEQKLLGRKKETSPDKEKLQNWIANFNS</sequence>
<dbReference type="EMBL" id="MIEK01000034">
    <property type="protein sequence ID" value="OEH81934.1"/>
    <property type="molecule type" value="Genomic_DNA"/>
</dbReference>